<feature type="region of interest" description="Disordered" evidence="1">
    <location>
        <begin position="1"/>
        <end position="33"/>
    </location>
</feature>
<name>A0A939QL19_9MICO</name>
<dbReference type="Proteomes" id="UP000680132">
    <property type="component" value="Unassembled WGS sequence"/>
</dbReference>
<dbReference type="AlphaFoldDB" id="A0A939QL19"/>
<comment type="caution">
    <text evidence="3">The sequence shown here is derived from an EMBL/GenBank/DDBJ whole genome shotgun (WGS) entry which is preliminary data.</text>
</comment>
<dbReference type="PANTHER" id="PTHR31527:SF0">
    <property type="entry name" value="RE64534P"/>
    <property type="match status" value="1"/>
</dbReference>
<sequence length="278" mass="29156">MGRREALGSVGSARSDARGRATRSAWMPDVPASATPDVPAGVDPAALLWAETLAPGGYTHLRVARGTRIRLEDPQGDASAALLLFNALHPGERLNVADTQKIPWQAYITTGHPLLSGDGRVLATVLDDTSGHHDAFCGASSDAWNLERYGASSPESASPSGQALLAMAGAKHGLTRRDLPPAVTFFQGLRVAADGSFTWLGSAGPGTHVDLVAELPLILLIANAPHPRDPRSDYLTTPLRVTAWRERATGPGDAAYAASPERARAYDNTIAYAALAGL</sequence>
<protein>
    <submittedName>
        <fullName evidence="3">DUF1989 domain-containing protein</fullName>
    </submittedName>
</protein>
<proteinExistence type="predicted"/>
<dbReference type="InterPro" id="IPR018959">
    <property type="entry name" value="DUF1989"/>
</dbReference>
<dbReference type="NCBIfam" id="TIGR03425">
    <property type="entry name" value="urea_degr_2"/>
    <property type="match status" value="1"/>
</dbReference>
<feature type="domain" description="DUF1989" evidence="2">
    <location>
        <begin position="51"/>
        <end position="218"/>
    </location>
</feature>
<dbReference type="Pfam" id="PF09347">
    <property type="entry name" value="DUF1989"/>
    <property type="match status" value="1"/>
</dbReference>
<evidence type="ECO:0000259" key="2">
    <source>
        <dbReference type="Pfam" id="PF09347"/>
    </source>
</evidence>
<organism evidence="3 4">
    <name type="scientific">Microbacterium stercoris</name>
    <dbReference type="NCBI Taxonomy" id="2820289"/>
    <lineage>
        <taxon>Bacteria</taxon>
        <taxon>Bacillati</taxon>
        <taxon>Actinomycetota</taxon>
        <taxon>Actinomycetes</taxon>
        <taxon>Micrococcales</taxon>
        <taxon>Microbacteriaceae</taxon>
        <taxon>Microbacterium</taxon>
    </lineage>
</organism>
<dbReference type="EMBL" id="JAGFOA010000007">
    <property type="protein sequence ID" value="MBO3664867.1"/>
    <property type="molecule type" value="Genomic_DNA"/>
</dbReference>
<evidence type="ECO:0000313" key="4">
    <source>
        <dbReference type="Proteomes" id="UP000680132"/>
    </source>
</evidence>
<gene>
    <name evidence="3" type="ORF">J5V96_15330</name>
</gene>
<dbReference type="InterPro" id="IPR017792">
    <property type="entry name" value="UAAP1"/>
</dbReference>
<accession>A0A939QL19</accession>
<keyword evidence="4" id="KW-1185">Reference proteome</keyword>
<reference evidence="3" key="1">
    <citation type="submission" date="2021-03" db="EMBL/GenBank/DDBJ databases">
        <title>Microbacterium sp. nov., a novel actinobacterium isolated from cow dung.</title>
        <authorList>
            <person name="Zhang L."/>
        </authorList>
    </citation>
    <scope>NUCLEOTIDE SEQUENCE</scope>
    <source>
        <strain evidence="3">NEAU-LLB</strain>
    </source>
</reference>
<evidence type="ECO:0000313" key="3">
    <source>
        <dbReference type="EMBL" id="MBO3664867.1"/>
    </source>
</evidence>
<evidence type="ECO:0000256" key="1">
    <source>
        <dbReference type="SAM" id="MobiDB-lite"/>
    </source>
</evidence>
<dbReference type="PANTHER" id="PTHR31527">
    <property type="entry name" value="RE64534P"/>
    <property type="match status" value="1"/>
</dbReference>